<organism evidence="9 10">
    <name type="scientific">Symbiodinium pilosum</name>
    <name type="common">Dinoflagellate</name>
    <dbReference type="NCBI Taxonomy" id="2952"/>
    <lineage>
        <taxon>Eukaryota</taxon>
        <taxon>Sar</taxon>
        <taxon>Alveolata</taxon>
        <taxon>Dinophyceae</taxon>
        <taxon>Suessiales</taxon>
        <taxon>Symbiodiniaceae</taxon>
        <taxon>Symbiodinium</taxon>
    </lineage>
</organism>
<feature type="domain" description="SAM-dependent methyltransferase TRM5/TYW2-type" evidence="8">
    <location>
        <begin position="529"/>
        <end position="722"/>
    </location>
</feature>
<dbReference type="GO" id="GO:0031591">
    <property type="term" value="P:wybutosine biosynthetic process"/>
    <property type="evidence" value="ECO:0007669"/>
    <property type="project" value="TreeGrafter"/>
</dbReference>
<dbReference type="Pfam" id="PF02475">
    <property type="entry name" value="TRM5-TYW2_MTfase"/>
    <property type="match status" value="1"/>
</dbReference>
<dbReference type="InterPro" id="IPR029063">
    <property type="entry name" value="SAM-dependent_MTases_sf"/>
</dbReference>
<evidence type="ECO:0000259" key="8">
    <source>
        <dbReference type="PROSITE" id="PS51684"/>
    </source>
</evidence>
<dbReference type="InterPro" id="IPR003827">
    <property type="entry name" value="tRNA_yW-synthesising"/>
</dbReference>
<dbReference type="CDD" id="cd02440">
    <property type="entry name" value="AdoMet_MTases"/>
    <property type="match status" value="1"/>
</dbReference>
<dbReference type="InterPro" id="IPR022751">
    <property type="entry name" value="Alpha_mannosyltransferase"/>
</dbReference>
<dbReference type="GO" id="GO:0005737">
    <property type="term" value="C:cytoplasm"/>
    <property type="evidence" value="ECO:0007669"/>
    <property type="project" value="TreeGrafter"/>
</dbReference>
<dbReference type="OrthoDB" id="408788at2759"/>
<evidence type="ECO:0000256" key="1">
    <source>
        <dbReference type="ARBA" id="ARBA00009105"/>
    </source>
</evidence>
<evidence type="ECO:0000256" key="7">
    <source>
        <dbReference type="ARBA" id="ARBA00049202"/>
    </source>
</evidence>
<evidence type="ECO:0000256" key="6">
    <source>
        <dbReference type="ARBA" id="ARBA00022694"/>
    </source>
</evidence>
<dbReference type="PANTHER" id="PTHR23245">
    <property type="entry name" value="TRNA METHYLTRANSFERASE"/>
    <property type="match status" value="1"/>
</dbReference>
<evidence type="ECO:0000256" key="2">
    <source>
        <dbReference type="ARBA" id="ARBA00012750"/>
    </source>
</evidence>
<dbReference type="Pfam" id="PF11051">
    <property type="entry name" value="Mannosyl_trans3"/>
    <property type="match status" value="1"/>
</dbReference>
<dbReference type="EMBL" id="CAJNIZ010045526">
    <property type="protein sequence ID" value="CAE7722750.1"/>
    <property type="molecule type" value="Genomic_DNA"/>
</dbReference>
<protein>
    <recommendedName>
        <fullName evidence="2">tRNA(Phe) 7-[(3-amino-3-carboxypropyl)-4-demethylwyosine(37)-N(4)]-methyltransferase</fullName>
        <ecNumber evidence="2">2.1.1.282</ecNumber>
    </recommendedName>
</protein>
<dbReference type="GO" id="GO:0030488">
    <property type="term" value="P:tRNA methylation"/>
    <property type="evidence" value="ECO:0007669"/>
    <property type="project" value="TreeGrafter"/>
</dbReference>
<evidence type="ECO:0000256" key="3">
    <source>
        <dbReference type="ARBA" id="ARBA00022603"/>
    </source>
</evidence>
<keyword evidence="10" id="KW-1185">Reference proteome</keyword>
<evidence type="ECO:0000256" key="4">
    <source>
        <dbReference type="ARBA" id="ARBA00022679"/>
    </source>
</evidence>
<dbReference type="GO" id="GO:0008175">
    <property type="term" value="F:tRNA methyltransferase activity"/>
    <property type="evidence" value="ECO:0007669"/>
    <property type="project" value="TreeGrafter"/>
</dbReference>
<dbReference type="InterPro" id="IPR036602">
    <property type="entry name" value="tRNA_yW-synthesising-like_sf"/>
</dbReference>
<keyword evidence="5" id="KW-0949">S-adenosyl-L-methionine</keyword>
<accession>A0A812XBA9</accession>
<evidence type="ECO:0000256" key="5">
    <source>
        <dbReference type="ARBA" id="ARBA00022691"/>
    </source>
</evidence>
<evidence type="ECO:0000313" key="10">
    <source>
        <dbReference type="Proteomes" id="UP000649617"/>
    </source>
</evidence>
<keyword evidence="6" id="KW-0819">tRNA processing</keyword>
<dbReference type="InterPro" id="IPR056743">
    <property type="entry name" value="TRM5-TYW2-like_MTfase"/>
</dbReference>
<dbReference type="GO" id="GO:0016757">
    <property type="term" value="F:glycosyltransferase activity"/>
    <property type="evidence" value="ECO:0007669"/>
    <property type="project" value="InterPro"/>
</dbReference>
<keyword evidence="4" id="KW-0808">Transferase</keyword>
<dbReference type="PROSITE" id="PS51684">
    <property type="entry name" value="SAM_MT_TRM5_TYW2"/>
    <property type="match status" value="1"/>
</dbReference>
<dbReference type="Gene3D" id="3.30.1960.10">
    <property type="entry name" value="tRNA wybutosine-synthesizing-like"/>
    <property type="match status" value="1"/>
</dbReference>
<dbReference type="PANTHER" id="PTHR23245:SF31">
    <property type="entry name" value="TRNA WYBUTOSINE-SYNTHESIZING PROTEIN 3 HOMOLOG"/>
    <property type="match status" value="1"/>
</dbReference>
<name>A0A812XBA9_SYMPI</name>
<dbReference type="SUPFAM" id="SSF53335">
    <property type="entry name" value="S-adenosyl-L-methionine-dependent methyltransferases"/>
    <property type="match status" value="1"/>
</dbReference>
<dbReference type="EC" id="2.1.1.282" evidence="2"/>
<dbReference type="SUPFAM" id="SSF111278">
    <property type="entry name" value="SSo0622-like"/>
    <property type="match status" value="1"/>
</dbReference>
<dbReference type="Gene3D" id="3.40.50.150">
    <property type="entry name" value="Vaccinia Virus protein VP39"/>
    <property type="match status" value="1"/>
</dbReference>
<comment type="caution">
    <text evidence="9">The sequence shown here is derived from an EMBL/GenBank/DDBJ whole genome shotgun (WGS) entry which is preliminary data.</text>
</comment>
<keyword evidence="3" id="KW-0489">Methyltransferase</keyword>
<sequence length="1374" mass="151730">MLDMQPSTFESHGRQIFAPRVGLHDMDTAFTLVSDSDSKGGVEFSFLENTGWAMSLEDVVTNLELQSPKGSVDAPILDFIHWLNALQKLVTTSSCSGRIAIFHGSADASNSKGGEWLMISHETLPDAQKAWRELCSALDAHAGAASDGTLTSLLLEPFVLHAECADVATAQQILGVARDSGFRESGVSLGRKRVTVQIRTVAMRLEVPLALNASLLVDCQYFQSLLMLANSRLDENAARVARLWRNLREALAASPQPAGEPWIVVCPQACARSIKLALEARGWLDESRKMQNYEAEAAEACRSIGIPLTEEAAEALLAIAEAASEEAEEVSRAAAPNGVAAGADRELTEALPDNGLEIDAAAAKKKRPPTVAANLDELWRQRYSELKVLQSNALPQKSKPSGSTRMSLTDQAKIGEAIQCLIQELTAQGHAAAFDHILQDVRKLPALQWRGDVALLPRGSLTGTEWDNLERSAEGVSGGLWERVRTAVDARLLCRQQEIRVDDVVRGGNVQVLAGSGSGWVLVPGPKSVRYAFDITKCMFSEGNSAEKERVASWPVEGETVLDMYAGIGFWTLPLLVAGAASVIACEWNPDALAALHEGLRLLGAALSARCKVLAGDNRREEVIEETCGRCHRVILGLIPYSRDGFPVAVKALLPAGGLLHVHWNAAVDAEAATSQEVAKEVQELLQKIRGPDWRADVVGIQRIKSFAPRVRHLRIDVHCRDHLTATFDAVLIVQRSLELFLGQRQEIFWAATVRGTLDKEDADPVADWLDGIIHPESLDELPWDLDERRHALAQASAREVRLQMADVVVCSHPTLLCIFMAEVLPKPIVVHASSTLLYGVHCQDCSQVAWYTNLRHYGGALPAQRYLELTRQNLLQNQDLVFIAEGRFLAEQVQHQVRVDIPWVPPLALYTAAGSWQGSRSGDRRAVVLRSRFFVSLMGELLRSLLREIVSINLPKHPLEVVFLGKDNQFDEQWLSLQQLASFDVAILWPNDLHQRTFHEAYRMALPLLMPDSACLFRAQRMSNWGYASYGANTVGLDVARASTSRHPFPPWWNSFNATPNIVSYWAQFADWEQLPYIQRFATLPGLVVQALSMDLAHISSKMLAHHLQVAKAALDLVSRQTASLGSRYLKQKHAEARWAISGLAHVKPRNPVFWAFATGQGAHVADEGLFCSHLVHQQPTLEHRTIFPRNLPLTCIVWYTVTLPGAAEYPGTQYPNRVKLQFLGSAMANLEVLRSVLKSDLPVEFWHAFELEPIHCEFLALRGAVCRQLQVPGVYRQFETVLPSIMASSFQEVLWLDTDLTLLQRPEPLFDSLQYQSTGALFWPDAGLHAFSGLGESVHDGHSEAHSSVVARIITDECHEVQPSHGHHPADM</sequence>
<comment type="similarity">
    <text evidence="1">Belongs to the MNN1/MNT family.</text>
</comment>
<evidence type="ECO:0000313" key="9">
    <source>
        <dbReference type="EMBL" id="CAE7722750.1"/>
    </source>
</evidence>
<comment type="catalytic activity">
    <reaction evidence="7">
        <text>4-demethyl-7-[(3S)-3-amino-3-carboxypropyl]wyosine(37) in tRNA(Phe) + S-adenosyl-L-methionine = 7-[(3S)-3-amino-3-carboxypropyl]wyosine(37) in tRNA(Phe) + S-adenosyl-L-homocysteine + H(+)</text>
        <dbReference type="Rhea" id="RHEA:36635"/>
        <dbReference type="Rhea" id="RHEA-COMP:10378"/>
        <dbReference type="Rhea" id="RHEA-COMP:10379"/>
        <dbReference type="ChEBI" id="CHEBI:15378"/>
        <dbReference type="ChEBI" id="CHEBI:57856"/>
        <dbReference type="ChEBI" id="CHEBI:59789"/>
        <dbReference type="ChEBI" id="CHEBI:73543"/>
        <dbReference type="ChEBI" id="CHEBI:73550"/>
        <dbReference type="EC" id="2.1.1.282"/>
    </reaction>
</comment>
<dbReference type="Proteomes" id="UP000649617">
    <property type="component" value="Unassembled WGS sequence"/>
</dbReference>
<dbReference type="InterPro" id="IPR030382">
    <property type="entry name" value="MeTrfase_TRM5/TYW2"/>
</dbReference>
<reference evidence="9" key="1">
    <citation type="submission" date="2021-02" db="EMBL/GenBank/DDBJ databases">
        <authorList>
            <person name="Dougan E. K."/>
            <person name="Rhodes N."/>
            <person name="Thang M."/>
            <person name="Chan C."/>
        </authorList>
    </citation>
    <scope>NUCLEOTIDE SEQUENCE</scope>
</reference>
<dbReference type="Pfam" id="PF02676">
    <property type="entry name" value="TYW3"/>
    <property type="match status" value="1"/>
</dbReference>
<proteinExistence type="inferred from homology"/>
<gene>
    <name evidence="9" type="ORF">SPIL2461_LOCUS20625</name>
</gene>